<reference evidence="3 4" key="1">
    <citation type="submission" date="2022-01" db="EMBL/GenBank/DDBJ databases">
        <title>A chromosomal length assembly of Cordylochernes scorpioides.</title>
        <authorList>
            <person name="Zeh D."/>
            <person name="Zeh J."/>
        </authorList>
    </citation>
    <scope>NUCLEOTIDE SEQUENCE [LARGE SCALE GENOMIC DNA]</scope>
    <source>
        <strain evidence="3">IN4F17</strain>
        <tissue evidence="3">Whole Body</tissue>
    </source>
</reference>
<keyword evidence="1" id="KW-0732">Signal</keyword>
<protein>
    <submittedName>
        <fullName evidence="3">SPEG</fullName>
    </submittedName>
</protein>
<dbReference type="Proteomes" id="UP001235939">
    <property type="component" value="Chromosome 11"/>
</dbReference>
<gene>
    <name evidence="3" type="ORF">LAZ67_11002256</name>
</gene>
<dbReference type="SUPFAM" id="SSF48726">
    <property type="entry name" value="Immunoglobulin"/>
    <property type="match status" value="2"/>
</dbReference>
<dbReference type="PANTHER" id="PTHR47633">
    <property type="entry name" value="IMMUNOGLOBULIN"/>
    <property type="match status" value="1"/>
</dbReference>
<dbReference type="PANTHER" id="PTHR47633:SF4">
    <property type="entry name" value="MYOPALLADIN ISOFORM X1"/>
    <property type="match status" value="1"/>
</dbReference>
<dbReference type="InterPro" id="IPR036179">
    <property type="entry name" value="Ig-like_dom_sf"/>
</dbReference>
<proteinExistence type="predicted"/>
<dbReference type="Gene3D" id="2.60.40.10">
    <property type="entry name" value="Immunoglobulins"/>
    <property type="match status" value="2"/>
</dbReference>
<evidence type="ECO:0000313" key="3">
    <source>
        <dbReference type="EMBL" id="UYV74152.1"/>
    </source>
</evidence>
<feature type="signal peptide" evidence="1">
    <location>
        <begin position="1"/>
        <end position="24"/>
    </location>
</feature>
<dbReference type="EMBL" id="CP092873">
    <property type="protein sequence ID" value="UYV74152.1"/>
    <property type="molecule type" value="Genomic_DNA"/>
</dbReference>
<feature type="domain" description="Immunoglobulin I-set" evidence="2">
    <location>
        <begin position="22"/>
        <end position="75"/>
    </location>
</feature>
<dbReference type="InterPro" id="IPR013098">
    <property type="entry name" value="Ig_I-set"/>
</dbReference>
<feature type="domain" description="Immunoglobulin I-set" evidence="2">
    <location>
        <begin position="100"/>
        <end position="134"/>
    </location>
</feature>
<organism evidence="3 4">
    <name type="scientific">Cordylochernes scorpioides</name>
    <dbReference type="NCBI Taxonomy" id="51811"/>
    <lineage>
        <taxon>Eukaryota</taxon>
        <taxon>Metazoa</taxon>
        <taxon>Ecdysozoa</taxon>
        <taxon>Arthropoda</taxon>
        <taxon>Chelicerata</taxon>
        <taxon>Arachnida</taxon>
        <taxon>Pseudoscorpiones</taxon>
        <taxon>Cheliferoidea</taxon>
        <taxon>Chernetidae</taxon>
        <taxon>Cordylochernes</taxon>
    </lineage>
</organism>
<evidence type="ECO:0000256" key="1">
    <source>
        <dbReference type="SAM" id="SignalP"/>
    </source>
</evidence>
<feature type="chain" id="PRO_5045779463" evidence="1">
    <location>
        <begin position="25"/>
        <end position="141"/>
    </location>
</feature>
<dbReference type="Pfam" id="PF07679">
    <property type="entry name" value="I-set"/>
    <property type="match status" value="2"/>
</dbReference>
<sequence>MYIFFPFVHQLLILVCVSTRLKDGEEIAPSERVQMTQEPDGTVTLRVNSAVPEDAGKYAVVASNSEGKSRSAAPVGVTVLTELGYSVWCSSGASVAKVKPEILSHLEPLTLTEGQSGRLEGKVSGEPRPQIKWYPSFSVDY</sequence>
<evidence type="ECO:0000313" key="4">
    <source>
        <dbReference type="Proteomes" id="UP001235939"/>
    </source>
</evidence>
<dbReference type="InterPro" id="IPR013783">
    <property type="entry name" value="Ig-like_fold"/>
</dbReference>
<accession>A0ABY6L0X4</accession>
<name>A0ABY6L0X4_9ARAC</name>
<evidence type="ECO:0000259" key="2">
    <source>
        <dbReference type="Pfam" id="PF07679"/>
    </source>
</evidence>
<keyword evidence="4" id="KW-1185">Reference proteome</keyword>